<dbReference type="OrthoDB" id="1929441at2759"/>
<accession>A0A6A1VSH3</accession>
<gene>
    <name evidence="2" type="ORF">CJ030_MR4G015937</name>
</gene>
<evidence type="ECO:0000313" key="2">
    <source>
        <dbReference type="EMBL" id="KAB1214986.1"/>
    </source>
</evidence>
<dbReference type="EMBL" id="RXIC02000022">
    <property type="protein sequence ID" value="KAB1214986.1"/>
    <property type="molecule type" value="Genomic_DNA"/>
</dbReference>
<dbReference type="PANTHER" id="PTHR35767">
    <property type="entry name" value="HAPLESS PROTEIN"/>
    <property type="match status" value="1"/>
</dbReference>
<proteinExistence type="predicted"/>
<dbReference type="Proteomes" id="UP000516437">
    <property type="component" value="Chromosome 4"/>
</dbReference>
<feature type="region of interest" description="Disordered" evidence="1">
    <location>
        <begin position="644"/>
        <end position="675"/>
    </location>
</feature>
<feature type="region of interest" description="Disordered" evidence="1">
    <location>
        <begin position="488"/>
        <end position="507"/>
    </location>
</feature>
<feature type="region of interest" description="Disordered" evidence="1">
    <location>
        <begin position="1004"/>
        <end position="1111"/>
    </location>
</feature>
<keyword evidence="3" id="KW-1185">Reference proteome</keyword>
<dbReference type="Gene3D" id="3.30.160.60">
    <property type="entry name" value="Classic Zinc Finger"/>
    <property type="match status" value="1"/>
</dbReference>
<protein>
    <submittedName>
        <fullName evidence="2">Uncharacterized protein</fullName>
    </submittedName>
</protein>
<feature type="compositionally biased region" description="Polar residues" evidence="1">
    <location>
        <begin position="261"/>
        <end position="279"/>
    </location>
</feature>
<feature type="compositionally biased region" description="Polar residues" evidence="1">
    <location>
        <begin position="1510"/>
        <end position="1526"/>
    </location>
</feature>
<dbReference type="PANTHER" id="PTHR35767:SF1">
    <property type="entry name" value="HAPLESS PROTEIN"/>
    <property type="match status" value="1"/>
</dbReference>
<feature type="compositionally biased region" description="Polar residues" evidence="1">
    <location>
        <begin position="1057"/>
        <end position="1071"/>
    </location>
</feature>
<organism evidence="2 3">
    <name type="scientific">Morella rubra</name>
    <name type="common">Chinese bayberry</name>
    <dbReference type="NCBI Taxonomy" id="262757"/>
    <lineage>
        <taxon>Eukaryota</taxon>
        <taxon>Viridiplantae</taxon>
        <taxon>Streptophyta</taxon>
        <taxon>Embryophyta</taxon>
        <taxon>Tracheophyta</taxon>
        <taxon>Spermatophyta</taxon>
        <taxon>Magnoliopsida</taxon>
        <taxon>eudicotyledons</taxon>
        <taxon>Gunneridae</taxon>
        <taxon>Pentapetalae</taxon>
        <taxon>rosids</taxon>
        <taxon>fabids</taxon>
        <taxon>Fagales</taxon>
        <taxon>Myricaceae</taxon>
        <taxon>Morella</taxon>
    </lineage>
</organism>
<sequence length="1556" mass="170429">MLESLRSSRVTRVQGPSGWREASESSAELFYRSSWVIPNFYPIDLDYVFTARSKDIKTNWPFSSKILQLCLKHGVKDALPPFQPLDLLRNQSFQRCLVERGTPENRNLSNCDGEHSGPNDHAELDLAKNAHLNQKSAQALFDDTPPPKFSIRDYVFTARSKDIKTNWPFSSKILQLCLKHGVKDALPPFQPLDLLRNQSFQRCLVERGTPENRNLSNCDGEHSGPNDHAELDLAKNAHLNQKSAQACIETTSCRSEGENDFPSTTTSVTQSDIESLPTNRLSSSRLDSDTLPEASVEVEAAGLASAHKTESTTRASGKKCRLVVKFGANSDRSSTEDLASNSSNLTELTMTSKICPVCKTFSSSSNTTLNAHIDQCLSVESAPKWMADSKLTKHRIKPRKTRLMVDIYAAAARCTLEDLDRRNGTNWATVSSLAMRDNDKCEMPAEGKKQRILPVHTADTSNVGAVYIDATGTKLRILSKLNDAPSVSQLGEDLGTRKPSKGGKGSKFLLTKKRKRRASRHHKYFKLAQQSKKNFSHKSHSPQVFVGQGIYHGVEERCEKKEHEIKKQVKPSDSGNLRQWVCSKRTGVAKKVNRKDNNQPVESDQFCFGDHPLMERSQISKLTNVSPISSPGNTERMNPFFEAQASDKREQSPGRKTVGSPLSGTRSSDSVERSLPPMNGNINQLGKNSNSICDGCALNPPKSTGACVSLLSSKLDDIAAGPNHNSVISLSASTDSPGSHPSLTSKAMKVSSLRRNGLAVRSRSSAIKSGADVMKKCSAFKTSQVHLIAEIGDEVAAWYSEANQQHDSIPNHMGNHSGREHISDKVSLGSSTVQKVKRDRDAISMSGRQEAMALKSSQLAPQCYGSDEGGYMDFSVKVCDDFLDKVNGSESARKEIWVHGEDVVAEPVIKEAVREGDTSVCQSVDPELHHKLGNSTETRSNLVGAIEDYRGRLCGAEAPRGPTKPTLVDGQEMYCADEAGNDFIGQSGRIREDMDSDVGQRNFSAEVDPIPIPGPPGSFLPSPRGMGSEDLQGNSSLTTSRVQSSQDQRDFIDGDSSDSPISAMSTISNSPVAGYDQKYPSPLSSVGPQSVQDKMRSGFSGGDIEPSAESADVAPQTTYIGVDRLTFDRESCKVNKIPTEKGPLSFRSDEPCCCQRKERTSHGLALNYQESQLLKRRAVASASMPTMGKQKGCNLNTRPCHFDPRPEIFSPSSCPSSNSEKFIPHIRKSPVGTVPLKDSPDAVVTFPGHRSCDSASPTASNPVLRLMGKNLMVVNKDEDASMPLEQTQPQPHLNALTPRFQTFSEVSCVNIQPQVYHPYHHMVPQIGQDSHSVGHCSDERLSNSFRSHATPNAPQTLTRAPVGLFPHLHKDGDFVALMEAREYEGHHNVPAQQNKSNNRPNGAQTYKMEKFLTVPDCQKMMSGHPAANYHREIIIIDDIPDSETHLTTEVTKYSGGLRESQVVSSGITIPILPSHNSRHVNPFSYYQSWDPTLVGELPAVHKAGFHASPSRGSNASSARWSCTSEDSGGPQRSPFFAVSPSTGHLRSALYNFPSLR</sequence>
<name>A0A6A1VSH3_9ROSI</name>
<evidence type="ECO:0000313" key="3">
    <source>
        <dbReference type="Proteomes" id="UP000516437"/>
    </source>
</evidence>
<evidence type="ECO:0000256" key="1">
    <source>
        <dbReference type="SAM" id="MobiDB-lite"/>
    </source>
</evidence>
<comment type="caution">
    <text evidence="2">The sequence shown here is derived from an EMBL/GenBank/DDBJ whole genome shotgun (WGS) entry which is preliminary data.</text>
</comment>
<reference evidence="2 3" key="1">
    <citation type="journal article" date="2019" name="Plant Biotechnol. J.">
        <title>The red bayberry genome and genetic basis of sex determination.</title>
        <authorList>
            <person name="Jia H.M."/>
            <person name="Jia H.J."/>
            <person name="Cai Q.L."/>
            <person name="Wang Y."/>
            <person name="Zhao H.B."/>
            <person name="Yang W.F."/>
            <person name="Wang G.Y."/>
            <person name="Li Y.H."/>
            <person name="Zhan D.L."/>
            <person name="Shen Y.T."/>
            <person name="Niu Q.F."/>
            <person name="Chang L."/>
            <person name="Qiu J."/>
            <person name="Zhao L."/>
            <person name="Xie H.B."/>
            <person name="Fu W.Y."/>
            <person name="Jin J."/>
            <person name="Li X.W."/>
            <person name="Jiao Y."/>
            <person name="Zhou C.C."/>
            <person name="Tu T."/>
            <person name="Chai C.Y."/>
            <person name="Gao J.L."/>
            <person name="Fan L.J."/>
            <person name="van de Weg E."/>
            <person name="Wang J.Y."/>
            <person name="Gao Z.S."/>
        </authorList>
    </citation>
    <scope>NUCLEOTIDE SEQUENCE [LARGE SCALE GENOMIC DNA]</scope>
    <source>
        <tissue evidence="2">Leaves</tissue>
    </source>
</reference>
<feature type="region of interest" description="Disordered" evidence="1">
    <location>
        <begin position="1506"/>
        <end position="1538"/>
    </location>
</feature>
<feature type="region of interest" description="Disordered" evidence="1">
    <location>
        <begin position="254"/>
        <end position="292"/>
    </location>
</feature>
<feature type="compositionally biased region" description="Polar residues" evidence="1">
    <location>
        <begin position="1031"/>
        <end position="1046"/>
    </location>
</feature>
<feature type="compositionally biased region" description="Polar residues" evidence="1">
    <location>
        <begin position="1082"/>
        <end position="1092"/>
    </location>
</feature>